<dbReference type="CDD" id="cd04647">
    <property type="entry name" value="LbH_MAT_like"/>
    <property type="match status" value="1"/>
</dbReference>
<keyword evidence="3" id="KW-0677">Repeat</keyword>
<dbReference type="GeneID" id="98070762"/>
<dbReference type="InterPro" id="IPR051159">
    <property type="entry name" value="Hexapeptide_acetyltransf"/>
</dbReference>
<proteinExistence type="inferred from homology"/>
<dbReference type="EMBL" id="ADMC01000007">
    <property type="protein sequence ID" value="EHP49982.1"/>
    <property type="molecule type" value="Genomic_DNA"/>
</dbReference>
<name>H1DE85_9BACT</name>
<dbReference type="GO" id="GO:0008374">
    <property type="term" value="F:O-acyltransferase activity"/>
    <property type="evidence" value="ECO:0007669"/>
    <property type="project" value="TreeGrafter"/>
</dbReference>
<dbReference type="PANTHER" id="PTHR23416:SF23">
    <property type="entry name" value="ACETYLTRANSFERASE C18B11.09C-RELATED"/>
    <property type="match status" value="1"/>
</dbReference>
<keyword evidence="2" id="KW-0808">Transferase</keyword>
<reference evidence="5 6" key="1">
    <citation type="submission" date="2012-01" db="EMBL/GenBank/DDBJ databases">
        <title>The Genome Sequence of Odoribacter laneus YIT 12061.</title>
        <authorList>
            <consortium name="The Broad Institute Genome Sequencing Platform"/>
            <person name="Earl A."/>
            <person name="Ward D."/>
            <person name="Feldgarden M."/>
            <person name="Gevers D."/>
            <person name="Morotomi M."/>
            <person name="Young S.K."/>
            <person name="Zeng Q."/>
            <person name="Gargeya S."/>
            <person name="Fitzgerald M."/>
            <person name="Haas B."/>
            <person name="Abouelleil A."/>
            <person name="Alvarado L."/>
            <person name="Arachchi H.M."/>
            <person name="Berlin A."/>
            <person name="Chapman S.B."/>
            <person name="Gearin G."/>
            <person name="Goldberg J."/>
            <person name="Griggs A."/>
            <person name="Gujja S."/>
            <person name="Hansen M."/>
            <person name="Heiman D."/>
            <person name="Howarth C."/>
            <person name="Larimer J."/>
            <person name="Lui A."/>
            <person name="MacDonald P.J.P."/>
            <person name="McCowen C."/>
            <person name="Montmayeur A."/>
            <person name="Murphy C."/>
            <person name="Neiman D."/>
            <person name="Pearson M."/>
            <person name="Priest M."/>
            <person name="Roberts A."/>
            <person name="Saif S."/>
            <person name="Shea T."/>
            <person name="Sisk P."/>
            <person name="Stolte C."/>
            <person name="Sykes S."/>
            <person name="Wortman J."/>
            <person name="Nusbaum C."/>
            <person name="Birren B."/>
        </authorList>
    </citation>
    <scope>NUCLEOTIDE SEQUENCE [LARGE SCALE GENOMIC DNA]</scope>
    <source>
        <strain evidence="5 6">YIT 12061</strain>
    </source>
</reference>
<evidence type="ECO:0000256" key="2">
    <source>
        <dbReference type="ARBA" id="ARBA00022679"/>
    </source>
</evidence>
<evidence type="ECO:0000256" key="3">
    <source>
        <dbReference type="ARBA" id="ARBA00022737"/>
    </source>
</evidence>
<gene>
    <name evidence="5" type="ORF">HMPREF9449_00571</name>
</gene>
<dbReference type="Proteomes" id="UP000004892">
    <property type="component" value="Unassembled WGS sequence"/>
</dbReference>
<organism evidence="5 6">
    <name type="scientific">Odoribacter laneus YIT 12061</name>
    <dbReference type="NCBI Taxonomy" id="742817"/>
    <lineage>
        <taxon>Bacteria</taxon>
        <taxon>Pseudomonadati</taxon>
        <taxon>Bacteroidota</taxon>
        <taxon>Bacteroidia</taxon>
        <taxon>Bacteroidales</taxon>
        <taxon>Odoribacteraceae</taxon>
        <taxon>Odoribacter</taxon>
    </lineage>
</organism>
<sequence length="188" mass="21464">MIKYTLSTLFHYFKQFAIARKLNKNGLEIHVPFSDFNHRNLIFTPPVYIGPDSWLQLRGKLIIESGTIIGPRFKVHTSNHYWQGSMLPYDDKYIVKDVIIKQNVWIGADVTVMPGVVIGEGAVVAACSCVTKDVPPMSLVGGCPAKIIKYRDKNQYDKLKEEERIYLKLKEQGKTIQNEDERCNTSTK</sequence>
<evidence type="ECO:0000313" key="5">
    <source>
        <dbReference type="EMBL" id="EHP49982.1"/>
    </source>
</evidence>
<dbReference type="SUPFAM" id="SSF51161">
    <property type="entry name" value="Trimeric LpxA-like enzymes"/>
    <property type="match status" value="1"/>
</dbReference>
<dbReference type="RefSeq" id="WP_009135719.1">
    <property type="nucleotide sequence ID" value="NZ_JH594596.1"/>
</dbReference>
<evidence type="ECO:0008006" key="7">
    <source>
        <dbReference type="Google" id="ProtNLM"/>
    </source>
</evidence>
<dbReference type="HOGENOM" id="CLU_051638_7_3_10"/>
<accession>H1DE85</accession>
<protein>
    <recommendedName>
        <fullName evidence="7">Maltose/galactoside acetyltransferase domain-containing protein</fullName>
    </recommendedName>
</protein>
<dbReference type="Pfam" id="PF00132">
    <property type="entry name" value="Hexapep"/>
    <property type="match status" value="1"/>
</dbReference>
<comment type="caution">
    <text evidence="5">The sequence shown here is derived from an EMBL/GenBank/DDBJ whole genome shotgun (WGS) entry which is preliminary data.</text>
</comment>
<keyword evidence="6" id="KW-1185">Reference proteome</keyword>
<evidence type="ECO:0000313" key="6">
    <source>
        <dbReference type="Proteomes" id="UP000004892"/>
    </source>
</evidence>
<evidence type="ECO:0000256" key="1">
    <source>
        <dbReference type="ARBA" id="ARBA00007274"/>
    </source>
</evidence>
<dbReference type="Gene3D" id="2.160.10.10">
    <property type="entry name" value="Hexapeptide repeat proteins"/>
    <property type="match status" value="1"/>
</dbReference>
<dbReference type="PANTHER" id="PTHR23416">
    <property type="entry name" value="SIALIC ACID SYNTHASE-RELATED"/>
    <property type="match status" value="1"/>
</dbReference>
<dbReference type="PATRIC" id="fig|742817.3.peg.605"/>
<evidence type="ECO:0000256" key="4">
    <source>
        <dbReference type="ARBA" id="ARBA00023315"/>
    </source>
</evidence>
<dbReference type="InterPro" id="IPR001451">
    <property type="entry name" value="Hexapep"/>
</dbReference>
<dbReference type="InterPro" id="IPR011004">
    <property type="entry name" value="Trimer_LpxA-like_sf"/>
</dbReference>
<dbReference type="InterPro" id="IPR018357">
    <property type="entry name" value="Hexapep_transf_CS"/>
</dbReference>
<dbReference type="eggNOG" id="COG0110">
    <property type="taxonomic scope" value="Bacteria"/>
</dbReference>
<dbReference type="STRING" id="742817.HMPREF9449_00571"/>
<keyword evidence="4" id="KW-0012">Acyltransferase</keyword>
<comment type="similarity">
    <text evidence="1">Belongs to the transferase hexapeptide repeat family.</text>
</comment>
<dbReference type="PROSITE" id="PS00101">
    <property type="entry name" value="HEXAPEP_TRANSFERASES"/>
    <property type="match status" value="1"/>
</dbReference>
<dbReference type="AlphaFoldDB" id="H1DE85"/>
<dbReference type="GO" id="GO:0005829">
    <property type="term" value="C:cytosol"/>
    <property type="evidence" value="ECO:0007669"/>
    <property type="project" value="TreeGrafter"/>
</dbReference>